<dbReference type="AlphaFoldDB" id="G2Q361"/>
<dbReference type="Proteomes" id="UP000007322">
    <property type="component" value="Chromosome 1"/>
</dbReference>
<sequence length="72" mass="7962">MFFDTSHNSRRGVLANIYAAFAETATKMWAYARCMTRRPGTAIVIGTCAATTALSNKGRGREEKSRLTLLFT</sequence>
<evidence type="ECO:0000313" key="2">
    <source>
        <dbReference type="Proteomes" id="UP000007322"/>
    </source>
</evidence>
<dbReference type="KEGG" id="mtm:MYCTH_2294977"/>
<proteinExistence type="predicted"/>
<dbReference type="Gene3D" id="1.10.357.90">
    <property type="match status" value="1"/>
</dbReference>
<dbReference type="STRING" id="573729.G2Q361"/>
<dbReference type="RefSeq" id="XP_003658769.1">
    <property type="nucleotide sequence ID" value="XM_003658721.1"/>
</dbReference>
<dbReference type="GeneID" id="11508172"/>
<accession>G2Q361</accession>
<keyword evidence="2" id="KW-1185">Reference proteome</keyword>
<dbReference type="VEuPathDB" id="FungiDB:MYCTH_2294977"/>
<protein>
    <submittedName>
        <fullName evidence="1">Uncharacterized protein</fullName>
    </submittedName>
</protein>
<dbReference type="InParanoid" id="G2Q361"/>
<dbReference type="EMBL" id="CP003002">
    <property type="protein sequence ID" value="AEO53524.1"/>
    <property type="molecule type" value="Genomic_DNA"/>
</dbReference>
<name>G2Q361_THET4</name>
<evidence type="ECO:0000313" key="1">
    <source>
        <dbReference type="EMBL" id="AEO53524.1"/>
    </source>
</evidence>
<dbReference type="OrthoDB" id="289721at2759"/>
<organism evidence="1 2">
    <name type="scientific">Thermothelomyces thermophilus (strain ATCC 42464 / BCRC 31852 / DSM 1799)</name>
    <name type="common">Sporotrichum thermophile</name>
    <dbReference type="NCBI Taxonomy" id="573729"/>
    <lineage>
        <taxon>Eukaryota</taxon>
        <taxon>Fungi</taxon>
        <taxon>Dikarya</taxon>
        <taxon>Ascomycota</taxon>
        <taxon>Pezizomycotina</taxon>
        <taxon>Sordariomycetes</taxon>
        <taxon>Sordariomycetidae</taxon>
        <taxon>Sordariales</taxon>
        <taxon>Chaetomiaceae</taxon>
        <taxon>Thermothelomyces</taxon>
    </lineage>
</organism>
<dbReference type="HOGENOM" id="CLU_2723973_0_0_1"/>
<dbReference type="eggNOG" id="KOG1005">
    <property type="taxonomic scope" value="Eukaryota"/>
</dbReference>
<reference evidence="1 2" key="1">
    <citation type="journal article" date="2011" name="Nat. Biotechnol.">
        <title>Comparative genomic analysis of the thermophilic biomass-degrading fungi Myceliophthora thermophila and Thielavia terrestris.</title>
        <authorList>
            <person name="Berka R.M."/>
            <person name="Grigoriev I.V."/>
            <person name="Otillar R."/>
            <person name="Salamov A."/>
            <person name="Grimwood J."/>
            <person name="Reid I."/>
            <person name="Ishmael N."/>
            <person name="John T."/>
            <person name="Darmond C."/>
            <person name="Moisan M.-C."/>
            <person name="Henrissat B."/>
            <person name="Coutinho P.M."/>
            <person name="Lombard V."/>
            <person name="Natvig D.O."/>
            <person name="Lindquist E."/>
            <person name="Schmutz J."/>
            <person name="Lucas S."/>
            <person name="Harris P."/>
            <person name="Powlowski J."/>
            <person name="Bellemare A."/>
            <person name="Taylor D."/>
            <person name="Butler G."/>
            <person name="de Vries R.P."/>
            <person name="Allijn I.E."/>
            <person name="van den Brink J."/>
            <person name="Ushinsky S."/>
            <person name="Storms R."/>
            <person name="Powell A.J."/>
            <person name="Paulsen I.T."/>
            <person name="Elbourne L.D.H."/>
            <person name="Baker S.E."/>
            <person name="Magnuson J."/>
            <person name="LaBoissiere S."/>
            <person name="Clutterbuck A.J."/>
            <person name="Martinez D."/>
            <person name="Wogulis M."/>
            <person name="de Leon A.L."/>
            <person name="Rey M.W."/>
            <person name="Tsang A."/>
        </authorList>
    </citation>
    <scope>NUCLEOTIDE SEQUENCE [LARGE SCALE GENOMIC DNA]</scope>
    <source>
        <strain evidence="2">ATCC 42464 / BCRC 31852 / DSM 1799</strain>
    </source>
</reference>
<gene>
    <name evidence="1" type="ORF">MYCTH_2294977</name>
</gene>